<reference evidence="2 3" key="1">
    <citation type="submission" date="2024-04" db="EMBL/GenBank/DDBJ databases">
        <title>Complete genome sequence of Fusarium acuminatum.</title>
        <authorList>
            <person name="Lan B."/>
        </authorList>
    </citation>
    <scope>NUCLEOTIDE SEQUENCE [LARGE SCALE GENOMIC DNA]</scope>
    <source>
        <strain evidence="2">1A</strain>
    </source>
</reference>
<evidence type="ECO:0000313" key="2">
    <source>
        <dbReference type="EMBL" id="WZH45898.1"/>
    </source>
</evidence>
<feature type="compositionally biased region" description="Acidic residues" evidence="1">
    <location>
        <begin position="128"/>
        <end position="138"/>
    </location>
</feature>
<feature type="compositionally biased region" description="Basic and acidic residues" evidence="1">
    <location>
        <begin position="86"/>
        <end position="97"/>
    </location>
</feature>
<organism evidence="2 3">
    <name type="scientific">Fusarium acuminatum</name>
    <dbReference type="NCBI Taxonomy" id="5515"/>
    <lineage>
        <taxon>Eukaryota</taxon>
        <taxon>Fungi</taxon>
        <taxon>Dikarya</taxon>
        <taxon>Ascomycota</taxon>
        <taxon>Pezizomycotina</taxon>
        <taxon>Sordariomycetes</taxon>
        <taxon>Hypocreomycetidae</taxon>
        <taxon>Hypocreales</taxon>
        <taxon>Nectriaceae</taxon>
        <taxon>Fusarium</taxon>
        <taxon>Fusarium tricinctum species complex</taxon>
    </lineage>
</organism>
<proteinExistence type="predicted"/>
<protein>
    <recommendedName>
        <fullName evidence="4">C2H2-type domain-containing protein</fullName>
    </recommendedName>
</protein>
<dbReference type="Proteomes" id="UP001489902">
    <property type="component" value="Chromosome 4"/>
</dbReference>
<dbReference type="EMBL" id="CP151263">
    <property type="protein sequence ID" value="WZH45898.1"/>
    <property type="molecule type" value="Genomic_DNA"/>
</dbReference>
<feature type="region of interest" description="Disordered" evidence="1">
    <location>
        <begin position="86"/>
        <end position="138"/>
    </location>
</feature>
<accession>A0ABZ2WYW9</accession>
<feature type="region of interest" description="Disordered" evidence="1">
    <location>
        <begin position="392"/>
        <end position="411"/>
    </location>
</feature>
<keyword evidence="3" id="KW-1185">Reference proteome</keyword>
<dbReference type="PANTHER" id="PTHR38166:SF1">
    <property type="entry name" value="C2H2-TYPE DOMAIN-CONTAINING PROTEIN"/>
    <property type="match status" value="1"/>
</dbReference>
<evidence type="ECO:0008006" key="4">
    <source>
        <dbReference type="Google" id="ProtNLM"/>
    </source>
</evidence>
<dbReference type="PANTHER" id="PTHR38166">
    <property type="entry name" value="C2H2-TYPE DOMAIN-CONTAINING PROTEIN-RELATED"/>
    <property type="match status" value="1"/>
</dbReference>
<name>A0ABZ2WYW9_9HYPO</name>
<evidence type="ECO:0000313" key="3">
    <source>
        <dbReference type="Proteomes" id="UP001489902"/>
    </source>
</evidence>
<sequence>MSGTALQSKLSKSSWAGKTDLSNSELLGSQVHCGDLHRVSSVDSMLSLRLQAFSDTSNLDMFFDTQTNPCLFPSTECRVQSFDDLMKQESPPSDRKNASPSKRPAGDNRAPQKKSRSIRTSEKKPEADGDCGQDEESNDVNGCVESFACPFYRRHPERYFNCISLKMPRISDVKQHLKRRHMANYFCPRCFKGFSALKPFQEHVLQQDCSMDLSEDTDGVSPTTQDALKVRFERGLSPRGQWYKIWKILFGDIDDDQKPYHEGVFKEITGIIRGIWTEEGQHIISNMQKTRDIPEDCADQLRPVVLELLDRVETRFEQKVLEGNSKERLKNVENTLEKPAVDTKLGPTHGPSPGIQTNIAPHDTTLSSSNSGMACAFSEGFGSVKRMCGLSMPSGSQDQQAEIPYPDFTTRDLPFSSDGDNWLNIEPHNDILKELFEPVYLEGVGDWTNVVDLTQDDEILGMED</sequence>
<evidence type="ECO:0000256" key="1">
    <source>
        <dbReference type="SAM" id="MobiDB-lite"/>
    </source>
</evidence>
<gene>
    <name evidence="2" type="ORF">QYS62_006967</name>
</gene>